<protein>
    <recommendedName>
        <fullName evidence="11">Glutaminyl-tRNA synthetase</fullName>
    </recommendedName>
</protein>
<feature type="domain" description="Glutamyl/glutaminyl-tRNA synthetase class Ib catalytic" evidence="7">
    <location>
        <begin position="48"/>
        <end position="101"/>
    </location>
</feature>
<feature type="domain" description="Glutaminyl-tRNA synthetase class Ib non-specific RNA-binding" evidence="8">
    <location>
        <begin position="3"/>
        <end position="43"/>
    </location>
</feature>
<dbReference type="STRING" id="7395.A0A1A9UZ50"/>
<dbReference type="GO" id="GO:0006425">
    <property type="term" value="P:glutaminyl-tRNA aminoacylation"/>
    <property type="evidence" value="ECO:0007669"/>
    <property type="project" value="InterPro"/>
</dbReference>
<evidence type="ECO:0000313" key="10">
    <source>
        <dbReference type="Proteomes" id="UP000078200"/>
    </source>
</evidence>
<dbReference type="GO" id="GO:0005829">
    <property type="term" value="C:cytosol"/>
    <property type="evidence" value="ECO:0007669"/>
    <property type="project" value="TreeGrafter"/>
</dbReference>
<evidence type="ECO:0000256" key="1">
    <source>
        <dbReference type="ARBA" id="ARBA00022598"/>
    </source>
</evidence>
<dbReference type="VEuPathDB" id="VectorBase:GAUT020449"/>
<dbReference type="PANTHER" id="PTHR43097">
    <property type="entry name" value="GLUTAMINE-TRNA LIGASE"/>
    <property type="match status" value="1"/>
</dbReference>
<dbReference type="Proteomes" id="UP000078200">
    <property type="component" value="Unassembled WGS sequence"/>
</dbReference>
<evidence type="ECO:0008006" key="11">
    <source>
        <dbReference type="Google" id="ProtNLM"/>
    </source>
</evidence>
<dbReference type="GO" id="GO:0004819">
    <property type="term" value="F:glutamine-tRNA ligase activity"/>
    <property type="evidence" value="ECO:0007669"/>
    <property type="project" value="InterPro"/>
</dbReference>
<evidence type="ECO:0000256" key="4">
    <source>
        <dbReference type="ARBA" id="ARBA00022917"/>
    </source>
</evidence>
<reference evidence="9" key="1">
    <citation type="submission" date="2020-05" db="UniProtKB">
        <authorList>
            <consortium name="EnsemblMetazoa"/>
        </authorList>
    </citation>
    <scope>IDENTIFICATION</scope>
    <source>
        <strain evidence="9">TTRI</strain>
    </source>
</reference>
<keyword evidence="10" id="KW-1185">Reference proteome</keyword>
<dbReference type="InterPro" id="IPR014729">
    <property type="entry name" value="Rossmann-like_a/b/a_fold"/>
</dbReference>
<dbReference type="Pfam" id="PF04557">
    <property type="entry name" value="tRNA_synt_1c_R2"/>
    <property type="match status" value="1"/>
</dbReference>
<evidence type="ECO:0000256" key="2">
    <source>
        <dbReference type="ARBA" id="ARBA00022741"/>
    </source>
</evidence>
<evidence type="ECO:0000256" key="6">
    <source>
        <dbReference type="RuleBase" id="RU363037"/>
    </source>
</evidence>
<dbReference type="AlphaFoldDB" id="A0A1A9UZ50"/>
<dbReference type="Pfam" id="PF00749">
    <property type="entry name" value="tRNA-synt_1c"/>
    <property type="match status" value="1"/>
</dbReference>
<dbReference type="InterPro" id="IPR007638">
    <property type="entry name" value="Gln-tRNA-synth_Ib_RNA-bd_2"/>
</dbReference>
<keyword evidence="1 6" id="KW-0436">Ligase</keyword>
<sequence>MENDEGAHTIGQLTKTKVHFHAPSENYKTDGYMVTNNIENLLKQHCRVQTRSPPEPNGILHIGYAKVININFGYAAAYGGICYLHYDDTNFENEEEKFLEAYVIRSNGWAINHIR</sequence>
<keyword evidence="5 6" id="KW-0030">Aminoacyl-tRNA synthetase</keyword>
<dbReference type="SUPFAM" id="SSF52374">
    <property type="entry name" value="Nucleotidylyl transferase"/>
    <property type="match status" value="1"/>
</dbReference>
<dbReference type="Gene3D" id="3.40.50.620">
    <property type="entry name" value="HUPs"/>
    <property type="match status" value="1"/>
</dbReference>
<dbReference type="GO" id="GO:0005524">
    <property type="term" value="F:ATP binding"/>
    <property type="evidence" value="ECO:0007669"/>
    <property type="project" value="UniProtKB-KW"/>
</dbReference>
<proteinExistence type="inferred from homology"/>
<dbReference type="InterPro" id="IPR020058">
    <property type="entry name" value="Glu/Gln-tRNA-synth_Ib_cat-dom"/>
</dbReference>
<organism evidence="9 10">
    <name type="scientific">Glossina austeni</name>
    <name type="common">Savannah tsetse fly</name>
    <dbReference type="NCBI Taxonomy" id="7395"/>
    <lineage>
        <taxon>Eukaryota</taxon>
        <taxon>Metazoa</taxon>
        <taxon>Ecdysozoa</taxon>
        <taxon>Arthropoda</taxon>
        <taxon>Hexapoda</taxon>
        <taxon>Insecta</taxon>
        <taxon>Pterygota</taxon>
        <taxon>Neoptera</taxon>
        <taxon>Endopterygota</taxon>
        <taxon>Diptera</taxon>
        <taxon>Brachycera</taxon>
        <taxon>Muscomorpha</taxon>
        <taxon>Hippoboscoidea</taxon>
        <taxon>Glossinidae</taxon>
        <taxon>Glossina</taxon>
    </lineage>
</organism>
<comment type="similarity">
    <text evidence="6">Belongs to the class-I aminoacyl-tRNA synthetase family.</text>
</comment>
<evidence type="ECO:0000259" key="7">
    <source>
        <dbReference type="Pfam" id="PF00749"/>
    </source>
</evidence>
<evidence type="ECO:0000256" key="3">
    <source>
        <dbReference type="ARBA" id="ARBA00022840"/>
    </source>
</evidence>
<evidence type="ECO:0000256" key="5">
    <source>
        <dbReference type="ARBA" id="ARBA00023146"/>
    </source>
</evidence>
<keyword evidence="4 6" id="KW-0648">Protein biosynthesis</keyword>
<keyword evidence="3 6" id="KW-0067">ATP-binding</keyword>
<name>A0A1A9UZ50_GLOAU</name>
<evidence type="ECO:0000259" key="8">
    <source>
        <dbReference type="Pfam" id="PF04557"/>
    </source>
</evidence>
<dbReference type="PANTHER" id="PTHR43097:SF4">
    <property type="entry name" value="GLUTAMINE--TRNA LIGASE"/>
    <property type="match status" value="1"/>
</dbReference>
<evidence type="ECO:0000313" key="9">
    <source>
        <dbReference type="EnsemblMetazoa" id="GAUT020449-PA"/>
    </source>
</evidence>
<dbReference type="EnsemblMetazoa" id="GAUT020449-RA">
    <property type="protein sequence ID" value="GAUT020449-PA"/>
    <property type="gene ID" value="GAUT020449"/>
</dbReference>
<accession>A0A1A9UZ50</accession>
<keyword evidence="2 6" id="KW-0547">Nucleotide-binding</keyword>
<dbReference type="InterPro" id="IPR050132">
    <property type="entry name" value="Gln/Glu-tRNA_Ligase"/>
</dbReference>